<dbReference type="GO" id="GO:1990316">
    <property type="term" value="C:Atg1/ULK1 kinase complex"/>
    <property type="evidence" value="ECO:0007669"/>
    <property type="project" value="TreeGrafter"/>
</dbReference>
<evidence type="ECO:0000256" key="2">
    <source>
        <dbReference type="ARBA" id="ARBA00022927"/>
    </source>
</evidence>
<dbReference type="AlphaFoldDB" id="A0A830D229"/>
<comment type="caution">
    <text evidence="8">The sequence shown here is derived from an EMBL/GenBank/DDBJ whole genome shotgun (WGS) entry which is preliminary data.</text>
</comment>
<gene>
    <name evidence="8" type="ORF">PHJA_002535700</name>
</gene>
<dbReference type="InterPro" id="IPR019460">
    <property type="entry name" value="Atg11_C"/>
</dbReference>
<feature type="coiled-coil region" evidence="5">
    <location>
        <begin position="954"/>
        <end position="984"/>
    </location>
</feature>
<dbReference type="PANTHER" id="PTHR13222">
    <property type="entry name" value="RB1-INDUCIBLE COILED-COIL"/>
    <property type="match status" value="1"/>
</dbReference>
<dbReference type="OrthoDB" id="447953at2759"/>
<dbReference type="InterPro" id="IPR040040">
    <property type="entry name" value="ATG11"/>
</dbReference>
<organism evidence="8 9">
    <name type="scientific">Phtheirospermum japonicum</name>
    <dbReference type="NCBI Taxonomy" id="374723"/>
    <lineage>
        <taxon>Eukaryota</taxon>
        <taxon>Viridiplantae</taxon>
        <taxon>Streptophyta</taxon>
        <taxon>Embryophyta</taxon>
        <taxon>Tracheophyta</taxon>
        <taxon>Spermatophyta</taxon>
        <taxon>Magnoliopsida</taxon>
        <taxon>eudicotyledons</taxon>
        <taxon>Gunneridae</taxon>
        <taxon>Pentapetalae</taxon>
        <taxon>asterids</taxon>
        <taxon>lamiids</taxon>
        <taxon>Lamiales</taxon>
        <taxon>Orobanchaceae</taxon>
        <taxon>Orobanchaceae incertae sedis</taxon>
        <taxon>Phtheirospermum</taxon>
    </lineage>
</organism>
<dbReference type="Pfam" id="PF10377">
    <property type="entry name" value="ATG11"/>
    <property type="match status" value="1"/>
</dbReference>
<dbReference type="GO" id="GO:0000045">
    <property type="term" value="P:autophagosome assembly"/>
    <property type="evidence" value="ECO:0007669"/>
    <property type="project" value="InterPro"/>
</dbReference>
<evidence type="ECO:0000313" key="9">
    <source>
        <dbReference type="Proteomes" id="UP000653305"/>
    </source>
</evidence>
<keyword evidence="2" id="KW-0653">Protein transport</keyword>
<evidence type="ECO:0000256" key="5">
    <source>
        <dbReference type="SAM" id="Coils"/>
    </source>
</evidence>
<dbReference type="Gene3D" id="3.10.20.90">
    <property type="entry name" value="Phosphatidylinositol 3-kinase Catalytic Subunit, Chain A, domain 1"/>
    <property type="match status" value="1"/>
</dbReference>
<dbReference type="Pfam" id="PF04108">
    <property type="entry name" value="ATG17_like"/>
    <property type="match status" value="1"/>
</dbReference>
<feature type="coiled-coil region" evidence="5">
    <location>
        <begin position="634"/>
        <end position="661"/>
    </location>
</feature>
<keyword evidence="1" id="KW-0813">Transport</keyword>
<dbReference type="GO" id="GO:0060090">
    <property type="term" value="F:molecular adaptor activity"/>
    <property type="evidence" value="ECO:0007669"/>
    <property type="project" value="TreeGrafter"/>
</dbReference>
<keyword evidence="4 5" id="KW-0175">Coiled coil</keyword>
<evidence type="ECO:0000259" key="7">
    <source>
        <dbReference type="PROSITE" id="PS50053"/>
    </source>
</evidence>
<keyword evidence="3" id="KW-0072">Autophagy</keyword>
<evidence type="ECO:0000256" key="3">
    <source>
        <dbReference type="ARBA" id="ARBA00023006"/>
    </source>
</evidence>
<protein>
    <recommendedName>
        <fullName evidence="7">Ubiquitin-like domain-containing protein</fullName>
    </recommendedName>
</protein>
<dbReference type="CDD" id="cd17039">
    <property type="entry name" value="Ubl_ubiquitin_like"/>
    <property type="match status" value="1"/>
</dbReference>
<feature type="domain" description="Ubiquitin-like" evidence="7">
    <location>
        <begin position="13"/>
        <end position="78"/>
    </location>
</feature>
<evidence type="ECO:0000256" key="1">
    <source>
        <dbReference type="ARBA" id="ARBA00022448"/>
    </source>
</evidence>
<evidence type="ECO:0000256" key="4">
    <source>
        <dbReference type="ARBA" id="ARBA00023054"/>
    </source>
</evidence>
<dbReference type="GO" id="GO:0000422">
    <property type="term" value="P:autophagy of mitochondrion"/>
    <property type="evidence" value="ECO:0007669"/>
    <property type="project" value="TreeGrafter"/>
</dbReference>
<dbReference type="GO" id="GO:0034517">
    <property type="term" value="P:ribophagy"/>
    <property type="evidence" value="ECO:0007669"/>
    <property type="project" value="TreeGrafter"/>
</dbReference>
<dbReference type="InterPro" id="IPR045326">
    <property type="entry name" value="ATG17-like_dom"/>
</dbReference>
<dbReference type="Proteomes" id="UP000653305">
    <property type="component" value="Unassembled WGS sequence"/>
</dbReference>
<dbReference type="PANTHER" id="PTHR13222:SF1">
    <property type="entry name" value="RB1-INDUCIBLE COILED-COIL PROTEIN 1"/>
    <property type="match status" value="1"/>
</dbReference>
<sequence>MSSHASEGVVQIGKLVVHIAENGHSYELDCDEYTVVEAMQKHLESVCGIPINDQLLLCLDMKLESQRTLSTYKLPSDDREVFLFNKSRMRSNSPAPPSEQAEIIDIPDPPAPTSSNNPHPLDDAPDPALKALPSYERQFRYHFQWGHAIYSRTLAKTGMCERLLLEQKVQERALEIARGNLDYFYRIVLQNYVDFMKCYSQQHRSHTSLLVNFGKDMEKLRSVRLHPALQTGNRKCLLDFVKEENLRKTVEDCSSSHRQFENKVSEFKHEFGDLKRNTENLFSGRASFLVKDLDLAMKEHQRFINEQKSIMQALSKDVNTVKKLVDDCLTSELSSSLRPHDAVSALGPMYDSHEKSYLPKMQACDRAISNLLDFCREKKNEMNVFVHSYMQKIAYIQYTIKDVRYKFSVFQEALKRQNDQFEHLKVVRGIGTAYRACLAEVVRRKAEMKIYMGKAGQLAEKLATEREAEVRRREEFVKVHSSFIPRDILAVMGLYDTPNPCDVNVTPFDTNLLDIDLSDIDRYAPDSLLGASSRSDKHGASRTSLLMSNDDSQVSLDESELVAIAGTSKMEVENAKLKAELASKIALLCSMSVELDYESLDDSKLENVLKNVVDKTSEALHLKEEYEKHLQSMLKVKHMQCESYEKRIQELEQRLSDQYLTGLKLENNEDASGSAVSTAKTDDNKSEISGVGEMHMQHAMEEVFGASSSLKSGLVLDHDNKAHDGLDDNMTDSSTMMNPHLDSSMIDSQREKGHVCDKDKKETDEGTALAASNMAVSMSQPADAVTYEAALEPGLDAKLSENIVMKLQNELTEKSSQLDNADTKIQGLMDEVSKLGRDLEISQKLLDESQMNCAHLENCLHEARKEAQTNLCAADRRASQYSALRVSAVKMRGLFERLRSCILSAGVANFSDSLCGLAQSLGSATNEGDDEGSAEFRECLRVLVDKVGVLSRQRAELLERHSKAEAANEQLNKELGEKKELVNTLYMKHQLEKQANKEKISFGRLEVHEIAAFILNSAGYYEALNRSCSYYYLSTESVALFTDHLPSRPSYIVGQVVHIERRTTSGEDRVDFLGTNQLTLNSGSASNPYGLPVGCEYFVVTIAMLPDTTIHLPPS</sequence>
<dbReference type="InterPro" id="IPR029071">
    <property type="entry name" value="Ubiquitin-like_domsf"/>
</dbReference>
<dbReference type="PROSITE" id="PS50053">
    <property type="entry name" value="UBIQUITIN_2"/>
    <property type="match status" value="1"/>
</dbReference>
<name>A0A830D229_9LAMI</name>
<dbReference type="SUPFAM" id="SSF54236">
    <property type="entry name" value="Ubiquitin-like"/>
    <property type="match status" value="1"/>
</dbReference>
<dbReference type="EMBL" id="BMAC01000881">
    <property type="protein sequence ID" value="GFQ03919.1"/>
    <property type="molecule type" value="Genomic_DNA"/>
</dbReference>
<evidence type="ECO:0000256" key="6">
    <source>
        <dbReference type="SAM" id="MobiDB-lite"/>
    </source>
</evidence>
<reference evidence="8" key="1">
    <citation type="submission" date="2020-07" db="EMBL/GenBank/DDBJ databases">
        <title>Ethylene signaling mediates host invasion by parasitic plants.</title>
        <authorList>
            <person name="Yoshida S."/>
        </authorList>
    </citation>
    <scope>NUCLEOTIDE SEQUENCE</scope>
    <source>
        <strain evidence="8">Okayama</strain>
    </source>
</reference>
<accession>A0A830D229</accession>
<dbReference type="GO" id="GO:0034727">
    <property type="term" value="P:piecemeal microautophagy of the nucleus"/>
    <property type="evidence" value="ECO:0007669"/>
    <property type="project" value="TreeGrafter"/>
</dbReference>
<dbReference type="GO" id="GO:0019901">
    <property type="term" value="F:protein kinase binding"/>
    <property type="evidence" value="ECO:0007669"/>
    <property type="project" value="TreeGrafter"/>
</dbReference>
<dbReference type="InterPro" id="IPR000626">
    <property type="entry name" value="Ubiquitin-like_dom"/>
</dbReference>
<feature type="coiled-coil region" evidence="5">
    <location>
        <begin position="804"/>
        <end position="866"/>
    </location>
</feature>
<dbReference type="GO" id="GO:0015031">
    <property type="term" value="P:protein transport"/>
    <property type="evidence" value="ECO:0007669"/>
    <property type="project" value="UniProtKB-KW"/>
</dbReference>
<dbReference type="GO" id="GO:0061709">
    <property type="term" value="P:reticulophagy"/>
    <property type="evidence" value="ECO:0007669"/>
    <property type="project" value="TreeGrafter"/>
</dbReference>
<keyword evidence="9" id="KW-1185">Reference proteome</keyword>
<proteinExistence type="predicted"/>
<dbReference type="GO" id="GO:0034045">
    <property type="term" value="C:phagophore assembly site membrane"/>
    <property type="evidence" value="ECO:0007669"/>
    <property type="project" value="TreeGrafter"/>
</dbReference>
<feature type="region of interest" description="Disordered" evidence="6">
    <location>
        <begin position="87"/>
        <end position="127"/>
    </location>
</feature>
<evidence type="ECO:0000313" key="8">
    <source>
        <dbReference type="EMBL" id="GFQ03919.1"/>
    </source>
</evidence>